<dbReference type="Pfam" id="PF11663">
    <property type="entry name" value="Toxin_YhaV"/>
    <property type="match status" value="1"/>
</dbReference>
<dbReference type="InterPro" id="IPR021679">
    <property type="entry name" value="Toxin_endonuclease_YhaV"/>
</dbReference>
<accession>A0ABY3SB69</accession>
<evidence type="ECO:0000313" key="1">
    <source>
        <dbReference type="EMBL" id="UGS43406.1"/>
    </source>
</evidence>
<proteinExistence type="predicted"/>
<dbReference type="GO" id="GO:0016787">
    <property type="term" value="F:hydrolase activity"/>
    <property type="evidence" value="ECO:0007669"/>
    <property type="project" value="UniProtKB-KW"/>
</dbReference>
<reference evidence="1 2" key="1">
    <citation type="journal article" date="2022" name="Int. J. Syst. Evol. Microbiol.">
        <title>Pseudocitrobacter corydidari sp. nov., isolated from the Asian emerald cockroach Corydidarum magnifica.</title>
        <authorList>
            <person name="Guzman J."/>
            <person name="Poehlein A."/>
            <person name="Glaeser S.P."/>
            <person name="Schwengers O."/>
            <person name="Blom J."/>
            <person name="Hollensteiner J."/>
            <person name="Kampfer P."/>
            <person name="Vilcinskas A."/>
        </authorList>
    </citation>
    <scope>NUCLEOTIDE SEQUENCE [LARGE SCALE GENOMIC DNA]</scope>
    <source>
        <strain evidence="1">G163CM</strain>
    </source>
</reference>
<organism evidence="1 2">
    <name type="scientific">Pseudocitrobacter corydidari</name>
    <dbReference type="NCBI Taxonomy" id="2891570"/>
    <lineage>
        <taxon>Bacteria</taxon>
        <taxon>Pseudomonadati</taxon>
        <taxon>Pseudomonadota</taxon>
        <taxon>Gammaproteobacteria</taxon>
        <taxon>Enterobacterales</taxon>
        <taxon>Enterobacteriaceae</taxon>
        <taxon>Pseudocitrobacter</taxon>
    </lineage>
</organism>
<dbReference type="EC" id="3.1.-.-" evidence="1"/>
<gene>
    <name evidence="1" type="primary">yhaV</name>
    <name evidence="1" type="ORF">G163CM_41800</name>
</gene>
<dbReference type="Proteomes" id="UP001199659">
    <property type="component" value="Chromosome"/>
</dbReference>
<keyword evidence="1" id="KW-0378">Hydrolase</keyword>
<dbReference type="RefSeq" id="WP_231826148.1">
    <property type="nucleotide sequence ID" value="NZ_CP087880.1"/>
</dbReference>
<evidence type="ECO:0000313" key="2">
    <source>
        <dbReference type="Proteomes" id="UP001199659"/>
    </source>
</evidence>
<dbReference type="EMBL" id="CP087880">
    <property type="protein sequence ID" value="UGS43406.1"/>
    <property type="molecule type" value="Genomic_DNA"/>
</dbReference>
<name>A0ABY3SB69_9ENTR</name>
<protein>
    <submittedName>
        <fullName evidence="1">Ribonuclease toxin YhaV</fullName>
        <ecNumber evidence="1">3.1.-.-</ecNumber>
    </submittedName>
</protein>
<keyword evidence="2" id="KW-1185">Reference proteome</keyword>
<sequence>MDFPHKVNGWALYAHPCFQETYDALVEDVEILKGKDPENYQKKAATRLLAVVHKVIEEHITVSPSSPSFRHGKTLGTGNHKDWSRAKFGAGRYRLFFRYSEKERVIILGWMNDEHTLRSYGKKSDAYTTFCKMLKKGHPPADWESLLQEALTSAKRK</sequence>